<dbReference type="GO" id="GO:0006355">
    <property type="term" value="P:regulation of DNA-templated transcription"/>
    <property type="evidence" value="ECO:0007669"/>
    <property type="project" value="InterPro"/>
</dbReference>
<protein>
    <recommendedName>
        <fullName evidence="4">OmpR/PhoB-type domain-containing protein</fullName>
    </recommendedName>
</protein>
<evidence type="ECO:0000256" key="1">
    <source>
        <dbReference type="ARBA" id="ARBA00023125"/>
    </source>
</evidence>
<dbReference type="InterPro" id="IPR016032">
    <property type="entry name" value="Sig_transdc_resp-reg_C-effctor"/>
</dbReference>
<accession>A0AAW9M5J7</accession>
<dbReference type="InterPro" id="IPR001867">
    <property type="entry name" value="OmpR/PhoB-type_DNA-bd"/>
</dbReference>
<keyword evidence="3" id="KW-1133">Transmembrane helix</keyword>
<organism evidence="5 6">
    <name type="scientific">Citrobacter amalonaticus</name>
    <dbReference type="NCBI Taxonomy" id="35703"/>
    <lineage>
        <taxon>Bacteria</taxon>
        <taxon>Pseudomonadati</taxon>
        <taxon>Pseudomonadota</taxon>
        <taxon>Gammaproteobacteria</taxon>
        <taxon>Enterobacterales</taxon>
        <taxon>Enterobacteriaceae</taxon>
        <taxon>Citrobacter</taxon>
    </lineage>
</organism>
<reference evidence="5 6" key="1">
    <citation type="submission" date="2016-04" db="EMBL/GenBank/DDBJ databases">
        <authorList>
            <person name="Regsiter A."/>
            <person name="William W."/>
        </authorList>
    </citation>
    <scope>NUCLEOTIDE SEQUENCE [LARGE SCALE GENOMIC DNA]</scope>
    <source>
        <strain evidence="5 6">92</strain>
    </source>
</reference>
<evidence type="ECO:0000256" key="2">
    <source>
        <dbReference type="PROSITE-ProRule" id="PRU01091"/>
    </source>
</evidence>
<name>A0AAW9M5J7_CITAM</name>
<evidence type="ECO:0000313" key="6">
    <source>
        <dbReference type="Proteomes" id="UP000245995"/>
    </source>
</evidence>
<dbReference type="InterPro" id="IPR036388">
    <property type="entry name" value="WH-like_DNA-bd_sf"/>
</dbReference>
<dbReference type="PROSITE" id="PS51755">
    <property type="entry name" value="OMPR_PHOB"/>
    <property type="match status" value="1"/>
</dbReference>
<sequence>MEYLLDNLVRYSEEQRLLTNKDDEIKLSVTSARLLTLMIENNHAKIARNDILYLVWEKHDLVASEHNLNRNISILRKALQDLGLKNVIETVPKQGFIFHCEVQSVGTSLNNSYSKVLNVFSSGYILKISTLILILLSTMLLLVYYLHDENVNSMHKYKTVGACDVYIDKNLSHPDYVSTFFETALGKRITESCNHNSKIIYFDDNKATLNTKAYSTHVAVCESNKLRGSYECENYINFNNL</sequence>
<gene>
    <name evidence="5" type="ORF">CITRO92_0282</name>
</gene>
<evidence type="ECO:0000259" key="4">
    <source>
        <dbReference type="PROSITE" id="PS51755"/>
    </source>
</evidence>
<dbReference type="SUPFAM" id="SSF46894">
    <property type="entry name" value="C-terminal effector domain of the bipartite response regulators"/>
    <property type="match status" value="1"/>
</dbReference>
<keyword evidence="1 2" id="KW-0238">DNA-binding</keyword>
<dbReference type="AlphaFoldDB" id="A0AAW9M5J7"/>
<dbReference type="RefSeq" id="WP_044264374.1">
    <property type="nucleotide sequence ID" value="NZ_CABVLR010000024.1"/>
</dbReference>
<keyword evidence="3" id="KW-0812">Transmembrane</keyword>
<keyword evidence="3" id="KW-0472">Membrane</keyword>
<feature type="transmembrane region" description="Helical" evidence="3">
    <location>
        <begin position="124"/>
        <end position="146"/>
    </location>
</feature>
<evidence type="ECO:0000256" key="3">
    <source>
        <dbReference type="SAM" id="Phobius"/>
    </source>
</evidence>
<feature type="domain" description="OmpR/PhoB-type" evidence="4">
    <location>
        <begin position="1"/>
        <end position="100"/>
    </location>
</feature>
<dbReference type="Pfam" id="PF00486">
    <property type="entry name" value="Trans_reg_C"/>
    <property type="match status" value="1"/>
</dbReference>
<dbReference type="GO" id="GO:0000160">
    <property type="term" value="P:phosphorelay signal transduction system"/>
    <property type="evidence" value="ECO:0007669"/>
    <property type="project" value="InterPro"/>
</dbReference>
<proteinExistence type="predicted"/>
<dbReference type="SMART" id="SM00862">
    <property type="entry name" value="Trans_reg_C"/>
    <property type="match status" value="1"/>
</dbReference>
<feature type="DNA-binding region" description="OmpR/PhoB-type" evidence="2">
    <location>
        <begin position="1"/>
        <end position="100"/>
    </location>
</feature>
<evidence type="ECO:0000313" key="5">
    <source>
        <dbReference type="EMBL" id="SAY73062.1"/>
    </source>
</evidence>
<dbReference type="GO" id="GO:0003677">
    <property type="term" value="F:DNA binding"/>
    <property type="evidence" value="ECO:0007669"/>
    <property type="project" value="UniProtKB-UniRule"/>
</dbReference>
<dbReference type="Gene3D" id="1.10.10.10">
    <property type="entry name" value="Winged helix-like DNA-binding domain superfamily/Winged helix DNA-binding domain"/>
    <property type="match status" value="1"/>
</dbReference>
<dbReference type="EMBL" id="LT556085">
    <property type="protein sequence ID" value="SAY73062.1"/>
    <property type="molecule type" value="Genomic_DNA"/>
</dbReference>
<dbReference type="CDD" id="cd00383">
    <property type="entry name" value="trans_reg_C"/>
    <property type="match status" value="1"/>
</dbReference>
<dbReference type="Proteomes" id="UP000245995">
    <property type="component" value="Chromosome CITRO92"/>
</dbReference>